<gene>
    <name evidence="1" type="ORF">ACFSBK_01825</name>
</gene>
<dbReference type="InterPro" id="IPR013078">
    <property type="entry name" value="His_Pase_superF_clade-1"/>
</dbReference>
<proteinExistence type="predicted"/>
<dbReference type="Proteomes" id="UP001597285">
    <property type="component" value="Unassembled WGS sequence"/>
</dbReference>
<dbReference type="InterPro" id="IPR050275">
    <property type="entry name" value="PGM_Phosphatase"/>
</dbReference>
<dbReference type="Gene3D" id="3.40.50.1240">
    <property type="entry name" value="Phosphoglycerate mutase-like"/>
    <property type="match status" value="1"/>
</dbReference>
<organism evidence="1 2">
    <name type="scientific">Carnobacterium antarcticum</name>
    <dbReference type="NCBI Taxonomy" id="2126436"/>
    <lineage>
        <taxon>Bacteria</taxon>
        <taxon>Bacillati</taxon>
        <taxon>Bacillota</taxon>
        <taxon>Bacilli</taxon>
        <taxon>Lactobacillales</taxon>
        <taxon>Carnobacteriaceae</taxon>
        <taxon>Carnobacterium</taxon>
    </lineage>
</organism>
<dbReference type="EMBL" id="JBHUFF010000008">
    <property type="protein sequence ID" value="MFD1798596.1"/>
    <property type="molecule type" value="Genomic_DNA"/>
</dbReference>
<evidence type="ECO:0000313" key="1">
    <source>
        <dbReference type="EMBL" id="MFD1798596.1"/>
    </source>
</evidence>
<dbReference type="Pfam" id="PF00300">
    <property type="entry name" value="His_Phos_1"/>
    <property type="match status" value="1"/>
</dbReference>
<dbReference type="PANTHER" id="PTHR48100:SF1">
    <property type="entry name" value="HISTIDINE PHOSPHATASE FAMILY PROTEIN-RELATED"/>
    <property type="match status" value="1"/>
</dbReference>
<dbReference type="InterPro" id="IPR029033">
    <property type="entry name" value="His_PPase_superfam"/>
</dbReference>
<accession>A0ABW4NLG1</accession>
<name>A0ABW4NLG1_9LACT</name>
<dbReference type="PANTHER" id="PTHR48100">
    <property type="entry name" value="BROAD-SPECIFICITY PHOSPHATASE YOR283W-RELATED"/>
    <property type="match status" value="1"/>
</dbReference>
<dbReference type="CDD" id="cd07067">
    <property type="entry name" value="HP_PGM_like"/>
    <property type="match status" value="1"/>
</dbReference>
<evidence type="ECO:0000313" key="2">
    <source>
        <dbReference type="Proteomes" id="UP001597285"/>
    </source>
</evidence>
<dbReference type="RefSeq" id="WP_058919018.1">
    <property type="nucleotide sequence ID" value="NZ_JBHSQC010000015.1"/>
</dbReference>
<dbReference type="SUPFAM" id="SSF53254">
    <property type="entry name" value="Phosphoglycerate mutase-like"/>
    <property type="match status" value="1"/>
</dbReference>
<keyword evidence="2" id="KW-1185">Reference proteome</keyword>
<dbReference type="SMART" id="SM00855">
    <property type="entry name" value="PGAM"/>
    <property type="match status" value="1"/>
</dbReference>
<protein>
    <submittedName>
        <fullName evidence="1">Histidine phosphatase family protein</fullName>
    </submittedName>
</protein>
<sequence>MQRLFFVRHGKTEYNLADRVQGGDIDSPLLEQSKKDAVKTGIVLNPYAIKQIIASPQKRVVDTAQLIASQFQHSYDIHYNEDFKEFGYGEWEGAYIPHFEKEKPETFYHLRNRPDLYDPTDFNGETYSQLIVRGTKTVHQAIEQFPNQDLLFVGHSITTTATLLSLLGKDLKQIRSQIPLENTSISILLHQDDQFSLEGWNQISHLR</sequence>
<comment type="caution">
    <text evidence="1">The sequence shown here is derived from an EMBL/GenBank/DDBJ whole genome shotgun (WGS) entry which is preliminary data.</text>
</comment>
<reference evidence="2" key="1">
    <citation type="journal article" date="2019" name="Int. J. Syst. Evol. Microbiol.">
        <title>The Global Catalogue of Microorganisms (GCM) 10K type strain sequencing project: providing services to taxonomists for standard genome sequencing and annotation.</title>
        <authorList>
            <consortium name="The Broad Institute Genomics Platform"/>
            <consortium name="The Broad Institute Genome Sequencing Center for Infectious Disease"/>
            <person name="Wu L."/>
            <person name="Ma J."/>
        </authorList>
    </citation>
    <scope>NUCLEOTIDE SEQUENCE [LARGE SCALE GENOMIC DNA]</scope>
    <source>
        <strain evidence="2">KCTC 42143</strain>
    </source>
</reference>